<reference evidence="2 3" key="1">
    <citation type="journal article" date="2020" name="Phytopathology">
        <title>Genome Sequence Resources of Colletotrichum truncatum, C. plurivorum, C. musicola, and C. sojae: Four Species Pathogenic to Soybean (Glycine max).</title>
        <authorList>
            <person name="Rogerio F."/>
            <person name="Boufleur T.R."/>
            <person name="Ciampi-Guillardi M."/>
            <person name="Sukno S.A."/>
            <person name="Thon M.R."/>
            <person name="Massola Junior N.S."/>
            <person name="Baroncelli R."/>
        </authorList>
    </citation>
    <scope>NUCLEOTIDE SEQUENCE [LARGE SCALE GENOMIC DNA]</scope>
    <source>
        <strain evidence="2 3">LFN0009</strain>
    </source>
</reference>
<evidence type="ECO:0000313" key="3">
    <source>
        <dbReference type="Proteomes" id="UP000652219"/>
    </source>
</evidence>
<keyword evidence="3" id="KW-1185">Reference proteome</keyword>
<accession>A0A8H6J574</accession>
<dbReference type="Proteomes" id="UP000652219">
    <property type="component" value="Unassembled WGS sequence"/>
</dbReference>
<proteinExistence type="predicted"/>
<comment type="caution">
    <text evidence="2">The sequence shown here is derived from an EMBL/GenBank/DDBJ whole genome shotgun (WGS) entry which is preliminary data.</text>
</comment>
<evidence type="ECO:0000256" key="1">
    <source>
        <dbReference type="SAM" id="MobiDB-lite"/>
    </source>
</evidence>
<feature type="region of interest" description="Disordered" evidence="1">
    <location>
        <begin position="154"/>
        <end position="173"/>
    </location>
</feature>
<gene>
    <name evidence="2" type="ORF">CSOJ01_08751</name>
</gene>
<name>A0A8H6J574_9PEZI</name>
<sequence>MLFEFFAAGCAVDGTGCAVRSVSRRRRLPKPPRGRDLIKLWAEATQAHGGSHDETRAPLPGNRSWSYDDLLHLMRGAAGLCPGSFPSNETKSTTDFLGELIRCEYNTGCHLVYKAARTVRKYGAEQGFSALRQGSGDVPRTQKPSAEVRRCEAKMEAENGTEELGREPRRGMSRRCGSCQSWSVAMWLSLSQSSLASRHGPSCRDTQTIRPGSGPLTM</sequence>
<dbReference type="EMBL" id="WIGN01000155">
    <property type="protein sequence ID" value="KAF6806602.1"/>
    <property type="molecule type" value="Genomic_DNA"/>
</dbReference>
<feature type="region of interest" description="Disordered" evidence="1">
    <location>
        <begin position="196"/>
        <end position="218"/>
    </location>
</feature>
<protein>
    <submittedName>
        <fullName evidence="2">Uncharacterized protein</fullName>
    </submittedName>
</protein>
<dbReference type="AlphaFoldDB" id="A0A8H6J574"/>
<evidence type="ECO:0000313" key="2">
    <source>
        <dbReference type="EMBL" id="KAF6806602.1"/>
    </source>
</evidence>
<feature type="compositionally biased region" description="Basic and acidic residues" evidence="1">
    <location>
        <begin position="154"/>
        <end position="170"/>
    </location>
</feature>
<organism evidence="2 3">
    <name type="scientific">Colletotrichum sojae</name>
    <dbReference type="NCBI Taxonomy" id="2175907"/>
    <lineage>
        <taxon>Eukaryota</taxon>
        <taxon>Fungi</taxon>
        <taxon>Dikarya</taxon>
        <taxon>Ascomycota</taxon>
        <taxon>Pezizomycotina</taxon>
        <taxon>Sordariomycetes</taxon>
        <taxon>Hypocreomycetidae</taxon>
        <taxon>Glomerellales</taxon>
        <taxon>Glomerellaceae</taxon>
        <taxon>Colletotrichum</taxon>
        <taxon>Colletotrichum orchidearum species complex</taxon>
    </lineage>
</organism>